<name>A0ABW0KL21_9BACT</name>
<dbReference type="Pfam" id="PF07963">
    <property type="entry name" value="N_methyl"/>
    <property type="match status" value="1"/>
</dbReference>
<dbReference type="Proteomes" id="UP001596052">
    <property type="component" value="Unassembled WGS sequence"/>
</dbReference>
<keyword evidence="3" id="KW-1185">Reference proteome</keyword>
<accession>A0ABW0KL21</accession>
<keyword evidence="1" id="KW-0812">Transmembrane</keyword>
<gene>
    <name evidence="2" type="ORF">ACFQDI_03645</name>
</gene>
<reference evidence="3" key="1">
    <citation type="journal article" date="2019" name="Int. J. Syst. Evol. Microbiol.">
        <title>The Global Catalogue of Microorganisms (GCM) 10K type strain sequencing project: providing services to taxonomists for standard genome sequencing and annotation.</title>
        <authorList>
            <consortium name="The Broad Institute Genomics Platform"/>
            <consortium name="The Broad Institute Genome Sequencing Center for Infectious Disease"/>
            <person name="Wu L."/>
            <person name="Ma J."/>
        </authorList>
    </citation>
    <scope>NUCLEOTIDE SEQUENCE [LARGE SCALE GENOMIC DNA]</scope>
    <source>
        <strain evidence="3">CGMCC 4.1469</strain>
    </source>
</reference>
<dbReference type="RefSeq" id="WP_377163509.1">
    <property type="nucleotide sequence ID" value="NZ_JBHSMQ010000001.1"/>
</dbReference>
<dbReference type="SUPFAM" id="SSF54523">
    <property type="entry name" value="Pili subunits"/>
    <property type="match status" value="1"/>
</dbReference>
<dbReference type="InterPro" id="IPR012902">
    <property type="entry name" value="N_methyl_site"/>
</dbReference>
<dbReference type="InterPro" id="IPR045584">
    <property type="entry name" value="Pilin-like"/>
</dbReference>
<dbReference type="NCBIfam" id="TIGR02532">
    <property type="entry name" value="IV_pilin_GFxxxE"/>
    <property type="match status" value="1"/>
</dbReference>
<comment type="caution">
    <text evidence="2">The sequence shown here is derived from an EMBL/GenBank/DDBJ whole genome shotgun (WGS) entry which is preliminary data.</text>
</comment>
<feature type="transmembrane region" description="Helical" evidence="1">
    <location>
        <begin position="12"/>
        <end position="39"/>
    </location>
</feature>
<dbReference type="EMBL" id="JBHSMQ010000001">
    <property type="protein sequence ID" value="MFC5453940.1"/>
    <property type="molecule type" value="Genomic_DNA"/>
</dbReference>
<evidence type="ECO:0000313" key="3">
    <source>
        <dbReference type="Proteomes" id="UP001596052"/>
    </source>
</evidence>
<keyword evidence="1" id="KW-1133">Transmembrane helix</keyword>
<sequence>MKTSLVGQSRSGFSLVELVIVILVIGLIASIVMPNLVFVSGEADKVKDKRNAQNIILAYTTGLAAGVEWPEGNVAAQVSAVLEGRKPPSGSLASMMFQSSVTAGQAARTYQYIGIRGNGELFFDSSGGQNPAGN</sequence>
<dbReference type="PROSITE" id="PS00409">
    <property type="entry name" value="PROKAR_NTER_METHYL"/>
    <property type="match status" value="1"/>
</dbReference>
<protein>
    <submittedName>
        <fullName evidence="2">Type II secretion system protein</fullName>
    </submittedName>
</protein>
<evidence type="ECO:0000256" key="1">
    <source>
        <dbReference type="SAM" id="Phobius"/>
    </source>
</evidence>
<keyword evidence="1" id="KW-0472">Membrane</keyword>
<proteinExistence type="predicted"/>
<organism evidence="2 3">
    <name type="scientific">Prosthecobacter fluviatilis</name>
    <dbReference type="NCBI Taxonomy" id="445931"/>
    <lineage>
        <taxon>Bacteria</taxon>
        <taxon>Pseudomonadati</taxon>
        <taxon>Verrucomicrobiota</taxon>
        <taxon>Verrucomicrobiia</taxon>
        <taxon>Verrucomicrobiales</taxon>
        <taxon>Verrucomicrobiaceae</taxon>
        <taxon>Prosthecobacter</taxon>
    </lineage>
</organism>
<dbReference type="Gene3D" id="3.30.700.10">
    <property type="entry name" value="Glycoprotein, Type 4 Pilin"/>
    <property type="match status" value="1"/>
</dbReference>
<evidence type="ECO:0000313" key="2">
    <source>
        <dbReference type="EMBL" id="MFC5453940.1"/>
    </source>
</evidence>